<keyword evidence="3" id="KW-1185">Reference proteome</keyword>
<organism evidence="2 3">
    <name type="scientific">Actinomadura alba</name>
    <dbReference type="NCBI Taxonomy" id="406431"/>
    <lineage>
        <taxon>Bacteria</taxon>
        <taxon>Bacillati</taxon>
        <taxon>Actinomycetota</taxon>
        <taxon>Actinomycetes</taxon>
        <taxon>Streptosporangiales</taxon>
        <taxon>Thermomonosporaceae</taxon>
        <taxon>Actinomadura</taxon>
    </lineage>
</organism>
<dbReference type="Proteomes" id="UP000805614">
    <property type="component" value="Unassembled WGS sequence"/>
</dbReference>
<evidence type="ECO:0000313" key="3">
    <source>
        <dbReference type="Proteomes" id="UP000805614"/>
    </source>
</evidence>
<gene>
    <name evidence="2" type="ORF">HKK74_13305</name>
</gene>
<accession>A0ABR7LNR6</accession>
<dbReference type="RefSeq" id="WP_187243484.1">
    <property type="nucleotide sequence ID" value="NZ_BAAAOK010000009.1"/>
</dbReference>
<sequence>MRSHLAAFGLDLFERWQEHGERPDDAWALTTLGSLGDDEAARRLTPIIRAWPGENGHHKAVKGVDVLALIGSETALMLLDAIARKAKFTGLKEYAQWKMHVVADGLGLSGEQLADRLVPTFDLDADGGMTLDYGPRRFRVGFDEALRPYVTDEDGKWLKALPKPGAKDDSGLAPDAYRAFGELKKNVRTVAGDQIKRLEQAMVTGRTWTLEEFGDLFVRHPLIWHIARRLVWTCDGVPFRLAEDRTFADVGDETLAPASTTAVIALAHPLTLGETLDAWSEVFADYELTQPFPQLRRAVYGLTEEEREAVRLARFEDVSVPFGKVLGLTRRGWERGQPLDNGTERWISRPVPGGLHLVVNLDPGIQVGIVDYDPEQRLREIWLGDGPSDHHYGSRDARPLGELDPVTASEILADLTEITEGSK</sequence>
<proteinExistence type="predicted"/>
<evidence type="ECO:0000259" key="1">
    <source>
        <dbReference type="Pfam" id="PF13569"/>
    </source>
</evidence>
<dbReference type="InterPro" id="IPR025406">
    <property type="entry name" value="DUF4132"/>
</dbReference>
<name>A0ABR7LNR6_9ACTN</name>
<dbReference type="Pfam" id="PF13569">
    <property type="entry name" value="DUF4132"/>
    <property type="match status" value="1"/>
</dbReference>
<feature type="domain" description="DUF4132" evidence="1">
    <location>
        <begin position="155"/>
        <end position="333"/>
    </location>
</feature>
<protein>
    <submittedName>
        <fullName evidence="2">DUF4132 domain-containing protein</fullName>
    </submittedName>
</protein>
<dbReference type="EMBL" id="JABVEC010000008">
    <property type="protein sequence ID" value="MBC6466476.1"/>
    <property type="molecule type" value="Genomic_DNA"/>
</dbReference>
<evidence type="ECO:0000313" key="2">
    <source>
        <dbReference type="EMBL" id="MBC6466476.1"/>
    </source>
</evidence>
<comment type="caution">
    <text evidence="2">The sequence shown here is derived from an EMBL/GenBank/DDBJ whole genome shotgun (WGS) entry which is preliminary data.</text>
</comment>
<reference evidence="2 3" key="1">
    <citation type="submission" date="2020-06" db="EMBL/GenBank/DDBJ databases">
        <title>Actinomadura xiongansis sp. nov., isolated from soil of Baiyangdian.</title>
        <authorList>
            <person name="Zhang X."/>
        </authorList>
    </citation>
    <scope>NUCLEOTIDE SEQUENCE [LARGE SCALE GENOMIC DNA]</scope>
    <source>
        <strain evidence="2 3">HBUM206468</strain>
    </source>
</reference>